<proteinExistence type="predicted"/>
<keyword evidence="2" id="KW-1185">Reference proteome</keyword>
<dbReference type="SUPFAM" id="SSF56219">
    <property type="entry name" value="DNase I-like"/>
    <property type="match status" value="1"/>
</dbReference>
<gene>
    <name evidence="1" type="ORF">PR048_001437</name>
</gene>
<sequence length="183" mass="20753">MATESEDGRIDSESKKCNEAVESEYEKIVADLNNQMPQTHEKEINILLWNVNGIKTKDYEFQHFLEEETIVIVLITETKLPSKARYKLPRHLVYITDRQHGKGGGTLIVIKKDIMHTPTGSQQDSTTIIIPTPIGEMAVAVVYSPPGVNNLKENSEAIFKKAPIFYNWRRSQQQKPSLGMQAI</sequence>
<dbReference type="InterPro" id="IPR036691">
    <property type="entry name" value="Endo/exonu/phosph_ase_sf"/>
</dbReference>
<dbReference type="Gene3D" id="3.60.10.10">
    <property type="entry name" value="Endonuclease/exonuclease/phosphatase"/>
    <property type="match status" value="1"/>
</dbReference>
<accession>A0ABQ9IIU6</accession>
<organism evidence="1 2">
    <name type="scientific">Dryococelus australis</name>
    <dbReference type="NCBI Taxonomy" id="614101"/>
    <lineage>
        <taxon>Eukaryota</taxon>
        <taxon>Metazoa</taxon>
        <taxon>Ecdysozoa</taxon>
        <taxon>Arthropoda</taxon>
        <taxon>Hexapoda</taxon>
        <taxon>Insecta</taxon>
        <taxon>Pterygota</taxon>
        <taxon>Neoptera</taxon>
        <taxon>Polyneoptera</taxon>
        <taxon>Phasmatodea</taxon>
        <taxon>Verophasmatodea</taxon>
        <taxon>Anareolatae</taxon>
        <taxon>Phasmatidae</taxon>
        <taxon>Eurycanthinae</taxon>
        <taxon>Dryococelus</taxon>
    </lineage>
</organism>
<evidence type="ECO:0000313" key="2">
    <source>
        <dbReference type="Proteomes" id="UP001159363"/>
    </source>
</evidence>
<dbReference type="EMBL" id="JARBHB010000001">
    <property type="protein sequence ID" value="KAJ8896095.1"/>
    <property type="molecule type" value="Genomic_DNA"/>
</dbReference>
<dbReference type="Proteomes" id="UP001159363">
    <property type="component" value="Chromosome 1"/>
</dbReference>
<name>A0ABQ9IIU6_9NEOP</name>
<protein>
    <submittedName>
        <fullName evidence="1">Uncharacterized protein</fullName>
    </submittedName>
</protein>
<evidence type="ECO:0000313" key="1">
    <source>
        <dbReference type="EMBL" id="KAJ8896095.1"/>
    </source>
</evidence>
<reference evidence="1 2" key="1">
    <citation type="submission" date="2023-02" db="EMBL/GenBank/DDBJ databases">
        <title>LHISI_Scaffold_Assembly.</title>
        <authorList>
            <person name="Stuart O.P."/>
            <person name="Cleave R."/>
            <person name="Magrath M.J.L."/>
            <person name="Mikheyev A.S."/>
        </authorList>
    </citation>
    <scope>NUCLEOTIDE SEQUENCE [LARGE SCALE GENOMIC DNA]</scope>
    <source>
        <strain evidence="1">Daus_M_001</strain>
        <tissue evidence="1">Leg muscle</tissue>
    </source>
</reference>
<comment type="caution">
    <text evidence="1">The sequence shown here is derived from an EMBL/GenBank/DDBJ whole genome shotgun (WGS) entry which is preliminary data.</text>
</comment>